<feature type="compositionally biased region" description="Basic and acidic residues" evidence="4">
    <location>
        <begin position="356"/>
        <end position="375"/>
    </location>
</feature>
<dbReference type="OrthoDB" id="10266385at2759"/>
<comment type="caution">
    <text evidence="7">The sequence shown here is derived from an EMBL/GenBank/DDBJ whole genome shotgun (WGS) entry which is preliminary data.</text>
</comment>
<dbReference type="InterPro" id="IPR001017">
    <property type="entry name" value="DH_E1"/>
</dbReference>
<dbReference type="GO" id="GO:0006086">
    <property type="term" value="P:pyruvate decarboxylation to acetyl-CoA"/>
    <property type="evidence" value="ECO:0007669"/>
    <property type="project" value="TreeGrafter"/>
</dbReference>
<feature type="chain" id="PRO_5040950025" description="Transketolase-like pyrimidine-binding domain-containing protein" evidence="5">
    <location>
        <begin position="18"/>
        <end position="810"/>
    </location>
</feature>
<evidence type="ECO:0000256" key="5">
    <source>
        <dbReference type="SAM" id="SignalP"/>
    </source>
</evidence>
<name>A0A9W7LC18_9STRA</name>
<dbReference type="Pfam" id="PF02780">
    <property type="entry name" value="Transketolase_C"/>
    <property type="match status" value="1"/>
</dbReference>
<keyword evidence="2" id="KW-0560">Oxidoreductase</keyword>
<dbReference type="EMBL" id="BRYA01000212">
    <property type="protein sequence ID" value="GMI44308.1"/>
    <property type="molecule type" value="Genomic_DNA"/>
</dbReference>
<dbReference type="PANTHER" id="PTHR11516:SF60">
    <property type="entry name" value="PYRUVATE DEHYDROGENASE E1 COMPONENT SUBUNIT ALPHA"/>
    <property type="match status" value="1"/>
</dbReference>
<dbReference type="GO" id="GO:0004739">
    <property type="term" value="F:pyruvate dehydrogenase (acetyl-transferring) activity"/>
    <property type="evidence" value="ECO:0007669"/>
    <property type="project" value="TreeGrafter"/>
</dbReference>
<protein>
    <recommendedName>
        <fullName evidence="6">Transketolase-like pyrimidine-binding domain-containing protein</fullName>
    </recommendedName>
</protein>
<dbReference type="Pfam" id="PF02779">
    <property type="entry name" value="Transket_pyr"/>
    <property type="match status" value="1"/>
</dbReference>
<comment type="cofactor">
    <cofactor evidence="1">
        <name>thiamine diphosphate</name>
        <dbReference type="ChEBI" id="CHEBI:58937"/>
    </cofactor>
</comment>
<dbReference type="SMART" id="SM00861">
    <property type="entry name" value="Transket_pyr"/>
    <property type="match status" value="1"/>
</dbReference>
<evidence type="ECO:0000256" key="3">
    <source>
        <dbReference type="ARBA" id="ARBA00023052"/>
    </source>
</evidence>
<organism evidence="7 8">
    <name type="scientific">Triparma columacea</name>
    <dbReference type="NCBI Taxonomy" id="722753"/>
    <lineage>
        <taxon>Eukaryota</taxon>
        <taxon>Sar</taxon>
        <taxon>Stramenopiles</taxon>
        <taxon>Ochrophyta</taxon>
        <taxon>Bolidophyceae</taxon>
        <taxon>Parmales</taxon>
        <taxon>Triparmaceae</taxon>
        <taxon>Triparma</taxon>
    </lineage>
</organism>
<dbReference type="SUPFAM" id="SSF52518">
    <property type="entry name" value="Thiamin diphosphate-binding fold (THDP-binding)"/>
    <property type="match status" value="2"/>
</dbReference>
<evidence type="ECO:0000256" key="2">
    <source>
        <dbReference type="ARBA" id="ARBA00023002"/>
    </source>
</evidence>
<dbReference type="InterPro" id="IPR009014">
    <property type="entry name" value="Transketo_C/PFOR_II"/>
</dbReference>
<proteinExistence type="predicted"/>
<evidence type="ECO:0000256" key="4">
    <source>
        <dbReference type="SAM" id="MobiDB-lite"/>
    </source>
</evidence>
<keyword evidence="8" id="KW-1185">Reference proteome</keyword>
<feature type="domain" description="Transketolase-like pyrimidine-binding" evidence="6">
    <location>
        <begin position="479"/>
        <end position="654"/>
    </location>
</feature>
<feature type="signal peptide" evidence="5">
    <location>
        <begin position="1"/>
        <end position="17"/>
    </location>
</feature>
<dbReference type="Pfam" id="PF00676">
    <property type="entry name" value="E1_dh"/>
    <property type="match status" value="1"/>
</dbReference>
<dbReference type="AlphaFoldDB" id="A0A9W7LC18"/>
<dbReference type="InterPro" id="IPR033248">
    <property type="entry name" value="Transketolase_C"/>
</dbReference>
<feature type="region of interest" description="Disordered" evidence="4">
    <location>
        <begin position="350"/>
        <end position="375"/>
    </location>
</feature>
<dbReference type="PANTHER" id="PTHR11516">
    <property type="entry name" value="PYRUVATE DEHYDROGENASE E1 COMPONENT, ALPHA SUBUNIT BACTERIAL AND ORGANELLAR"/>
    <property type="match status" value="1"/>
</dbReference>
<dbReference type="Proteomes" id="UP001165065">
    <property type="component" value="Unassembled WGS sequence"/>
</dbReference>
<dbReference type="Gene3D" id="3.40.50.920">
    <property type="match status" value="1"/>
</dbReference>
<dbReference type="InterPro" id="IPR029061">
    <property type="entry name" value="THDP-binding"/>
</dbReference>
<keyword evidence="3" id="KW-0786">Thiamine pyrophosphate</keyword>
<gene>
    <name evidence="7" type="ORF">TrCOL_g11355</name>
</gene>
<reference evidence="8" key="1">
    <citation type="journal article" date="2023" name="Commun. Biol.">
        <title>Genome analysis of Parmales, the sister group of diatoms, reveals the evolutionary specialization of diatoms from phago-mixotrophs to photoautotrophs.</title>
        <authorList>
            <person name="Ban H."/>
            <person name="Sato S."/>
            <person name="Yoshikawa S."/>
            <person name="Yamada K."/>
            <person name="Nakamura Y."/>
            <person name="Ichinomiya M."/>
            <person name="Sato N."/>
            <person name="Blanc-Mathieu R."/>
            <person name="Endo H."/>
            <person name="Kuwata A."/>
            <person name="Ogata H."/>
        </authorList>
    </citation>
    <scope>NUCLEOTIDE SEQUENCE [LARGE SCALE GENOMIC DNA]</scope>
</reference>
<dbReference type="InterPro" id="IPR050642">
    <property type="entry name" value="PDH_E1_Alpha_Subunit"/>
</dbReference>
<evidence type="ECO:0000313" key="7">
    <source>
        <dbReference type="EMBL" id="GMI44308.1"/>
    </source>
</evidence>
<dbReference type="Gene3D" id="3.40.50.970">
    <property type="match status" value="2"/>
</dbReference>
<evidence type="ECO:0000259" key="6">
    <source>
        <dbReference type="SMART" id="SM00861"/>
    </source>
</evidence>
<evidence type="ECO:0000313" key="8">
    <source>
        <dbReference type="Proteomes" id="UP001165065"/>
    </source>
</evidence>
<dbReference type="CDD" id="cd02000">
    <property type="entry name" value="TPP_E1_PDC_ADC_BCADC"/>
    <property type="match status" value="1"/>
</dbReference>
<dbReference type="SUPFAM" id="SSF52922">
    <property type="entry name" value="TK C-terminal domain-like"/>
    <property type="match status" value="1"/>
</dbReference>
<dbReference type="InterPro" id="IPR005475">
    <property type="entry name" value="Transketolase-like_Pyr-bd"/>
</dbReference>
<accession>A0A9W7LC18</accession>
<evidence type="ECO:0000256" key="1">
    <source>
        <dbReference type="ARBA" id="ARBA00001964"/>
    </source>
</evidence>
<keyword evidence="5" id="KW-0732">Signal</keyword>
<sequence length="810" mass="88272">MKLSIFTALLFTPSVVSFTIGGNAGSMRTTTFKTTRSNTRRMAATLDKVAEKGGEEFTPMRPPIDLPWSDIKSQLSSAFGLTPSEISSLESFDTDKEGLLKTYSSMQLARLFENACNQQYMAGKIRGFMHLDNGQESIPALVSDSIKLTDKKYSYYREHTHALASGVGPGEVMAELMMKEGGTCKGAGGSMHIFDKSTYFQGGWALVSEQLPYAAGAAKTILQDRELGLSDGDDFKKRNEGPGDDDDRISVVFIGEGGSQNGRMAEILNAAAKDNLPLLVIVIDNGRAINTFTPDIATNSDIYKQGEHYGIPGILVNGDNVQDVIKGGRAAVDYVRKKGPAILQVHTYRFNGHSPADPEHERGRKEEKKWARKEQDPIKAFEEDVMERGILTEDELKEAKKQVQRTIKEAVAFADESPMPPVELAKELEFPDDPDTDYNERAGPAWADDFNERTIGKVKLEVVKKHIKMLRDKSDKGELSIGDAINLAVHEEMLRDPTTTMHAEDLQAGSSYDIPKLTQQTYGQIRAADEIIDEGHFIGKALGEGMNGYRPIVELMNTNFGIYGMAEISSAGNTYATTGGNFDMPMTIIGAGGTAPNQSLGAEHSQPFHAYVMGIPGLKIGTAASPAAAYGITKSMIRDNGPTFLFAPVKMMKEAKGKVELDKCLPLNKAAVLHKASDEAVKNGKAVTVLTYLHGVKEAENSLQAINDEGLDIDLIELRSLKPLDVSTIRSSLSRTHKLVILDESTYSGGVGATISAIISEEMFDELDAPVKRLCMDDAPVPYASSMEKAVVKRGADLEIAVAEIVMKRY</sequence>